<evidence type="ECO:0000256" key="2">
    <source>
        <dbReference type="ARBA" id="ARBA00022723"/>
    </source>
</evidence>
<organism evidence="5 6">
    <name type="scientific">Candidatus Pedobacter colombiensis</name>
    <dbReference type="NCBI Taxonomy" id="3121371"/>
    <lineage>
        <taxon>Bacteria</taxon>
        <taxon>Pseudomonadati</taxon>
        <taxon>Bacteroidota</taxon>
        <taxon>Sphingobacteriia</taxon>
        <taxon>Sphingobacteriales</taxon>
        <taxon>Sphingobacteriaceae</taxon>
        <taxon>Pedobacter</taxon>
    </lineage>
</organism>
<comment type="similarity">
    <text evidence="1">Belongs to the HpcH/HpaI aldolase family.</text>
</comment>
<accession>A0AAJ5W7R4</accession>
<dbReference type="PANTHER" id="PTHR30502:SF0">
    <property type="entry name" value="PHOSPHOENOLPYRUVATE CARBOXYLASE FAMILY PROTEIN"/>
    <property type="match status" value="1"/>
</dbReference>
<dbReference type="Pfam" id="PF03328">
    <property type="entry name" value="HpcH_HpaI"/>
    <property type="match status" value="1"/>
</dbReference>
<keyword evidence="3 5" id="KW-0456">Lyase</keyword>
<proteinExistence type="inferred from homology"/>
<dbReference type="AlphaFoldDB" id="A0AAJ5W7R4"/>
<feature type="domain" description="HpcH/HpaI aldolase/citrate lyase" evidence="4">
    <location>
        <begin position="9"/>
        <end position="229"/>
    </location>
</feature>
<evidence type="ECO:0000256" key="3">
    <source>
        <dbReference type="ARBA" id="ARBA00023239"/>
    </source>
</evidence>
<dbReference type="InterPro" id="IPR015813">
    <property type="entry name" value="Pyrv/PenolPyrv_kinase-like_dom"/>
</dbReference>
<reference evidence="5" key="1">
    <citation type="submission" date="2023-03" db="EMBL/GenBank/DDBJ databases">
        <title>Andean soil-derived lignocellulolytic bacterial consortium as a source of novel taxa and putative plastic-active enzymes.</title>
        <authorList>
            <person name="Diaz-Garcia L."/>
            <person name="Chuvochina M."/>
            <person name="Feuerriegel G."/>
            <person name="Bunk B."/>
            <person name="Sproer C."/>
            <person name="Streit W.R."/>
            <person name="Rodriguez L.M."/>
            <person name="Overmann J."/>
            <person name="Jimenez D.J."/>
        </authorList>
    </citation>
    <scope>NUCLEOTIDE SEQUENCE</scope>
    <source>
        <strain evidence="5">MAG 3858</strain>
    </source>
</reference>
<evidence type="ECO:0000256" key="1">
    <source>
        <dbReference type="ARBA" id="ARBA00005568"/>
    </source>
</evidence>
<protein>
    <submittedName>
        <fullName evidence="5">Aldolase/citrate lyase family protein</fullName>
    </submittedName>
</protein>
<evidence type="ECO:0000259" key="4">
    <source>
        <dbReference type="Pfam" id="PF03328"/>
    </source>
</evidence>
<dbReference type="GO" id="GO:0016832">
    <property type="term" value="F:aldehyde-lyase activity"/>
    <property type="evidence" value="ECO:0007669"/>
    <property type="project" value="TreeGrafter"/>
</dbReference>
<dbReference type="GO" id="GO:0005737">
    <property type="term" value="C:cytoplasm"/>
    <property type="evidence" value="ECO:0007669"/>
    <property type="project" value="TreeGrafter"/>
</dbReference>
<dbReference type="Proteomes" id="UP001214530">
    <property type="component" value="Chromosome"/>
</dbReference>
<dbReference type="Gene3D" id="3.20.20.60">
    <property type="entry name" value="Phosphoenolpyruvate-binding domains"/>
    <property type="match status" value="1"/>
</dbReference>
<keyword evidence="2" id="KW-0479">Metal-binding</keyword>
<dbReference type="InterPro" id="IPR005000">
    <property type="entry name" value="Aldolase/citrate-lyase_domain"/>
</dbReference>
<evidence type="ECO:0000313" key="6">
    <source>
        <dbReference type="Proteomes" id="UP001214530"/>
    </source>
</evidence>
<dbReference type="GO" id="GO:0046872">
    <property type="term" value="F:metal ion binding"/>
    <property type="evidence" value="ECO:0007669"/>
    <property type="project" value="UniProtKB-KW"/>
</dbReference>
<dbReference type="SUPFAM" id="SSF51621">
    <property type="entry name" value="Phosphoenolpyruvate/pyruvate domain"/>
    <property type="match status" value="1"/>
</dbReference>
<dbReference type="InterPro" id="IPR040442">
    <property type="entry name" value="Pyrv_kinase-like_dom_sf"/>
</dbReference>
<evidence type="ECO:0000313" key="5">
    <source>
        <dbReference type="EMBL" id="WEK19656.1"/>
    </source>
</evidence>
<name>A0AAJ5W7R4_9SPHI</name>
<dbReference type="InterPro" id="IPR050251">
    <property type="entry name" value="HpcH-HpaI_aldolase"/>
</dbReference>
<sequence>MINSKILLGSWITLNHPSIAEIMADTGFDWLCIDMEHSVTDYSEAQLLIMAIQSKGLKAYVRVGNNNARIIKRVLDAGADGIIVPSVNSAVEAKLAVDSVKYPPMGKRGVGLARAQGYGFDFENYRDITSKEIKLIVQIEHINAIKELDAIISTEGIDGTFIGPYDLSGSMGKPGEYNDKDVLEALASYELIAKKYNKWIGYHVVQPEFNLVEDKIAAGYNFIAFSFDAYFLGNSIRKELSKRKK</sequence>
<dbReference type="EMBL" id="CP119313">
    <property type="protein sequence ID" value="WEK19656.1"/>
    <property type="molecule type" value="Genomic_DNA"/>
</dbReference>
<dbReference type="PANTHER" id="PTHR30502">
    <property type="entry name" value="2-KETO-3-DEOXY-L-RHAMNONATE ALDOLASE"/>
    <property type="match status" value="1"/>
</dbReference>
<gene>
    <name evidence="5" type="ORF">P0Y49_00610</name>
</gene>